<evidence type="ECO:0000256" key="2">
    <source>
        <dbReference type="ARBA" id="ARBA00022692"/>
    </source>
</evidence>
<feature type="transmembrane region" description="Helical" evidence="5">
    <location>
        <begin position="136"/>
        <end position="154"/>
    </location>
</feature>
<feature type="transmembrane region" description="Helical" evidence="5">
    <location>
        <begin position="402"/>
        <end position="433"/>
    </location>
</feature>
<dbReference type="GO" id="GO:0016020">
    <property type="term" value="C:membrane"/>
    <property type="evidence" value="ECO:0007669"/>
    <property type="project" value="UniProtKB-SubCell"/>
</dbReference>
<accession>A0A395JIY1</accession>
<evidence type="ECO:0000256" key="5">
    <source>
        <dbReference type="SAM" id="Phobius"/>
    </source>
</evidence>
<name>A0A395JIY1_9GAMM</name>
<feature type="domain" description="STAS" evidence="6">
    <location>
        <begin position="456"/>
        <end position="575"/>
    </location>
</feature>
<dbReference type="RefSeq" id="WP_113953516.1">
    <property type="nucleotide sequence ID" value="NZ_QNRT01000002.1"/>
</dbReference>
<dbReference type="InParanoid" id="A0A395JIY1"/>
<evidence type="ECO:0000313" key="8">
    <source>
        <dbReference type="Proteomes" id="UP000253083"/>
    </source>
</evidence>
<evidence type="ECO:0000259" key="6">
    <source>
        <dbReference type="PROSITE" id="PS50801"/>
    </source>
</evidence>
<dbReference type="Proteomes" id="UP000253083">
    <property type="component" value="Unassembled WGS sequence"/>
</dbReference>
<dbReference type="OrthoDB" id="9769739at2"/>
<comment type="subcellular location">
    <subcellularLocation>
        <location evidence="1">Membrane</location>
        <topology evidence="1">Multi-pass membrane protein</topology>
    </subcellularLocation>
</comment>
<gene>
    <name evidence="7" type="ORF">DFR28_10283</name>
</gene>
<dbReference type="InterPro" id="IPR011547">
    <property type="entry name" value="SLC26A/SulP_dom"/>
</dbReference>
<reference evidence="7 8" key="1">
    <citation type="submission" date="2018-06" db="EMBL/GenBank/DDBJ databases">
        <title>Genomic Encyclopedia of Type Strains, Phase IV (KMG-IV): sequencing the most valuable type-strain genomes for metagenomic binning, comparative biology and taxonomic classification.</title>
        <authorList>
            <person name="Goeker M."/>
        </authorList>
    </citation>
    <scope>NUCLEOTIDE SEQUENCE [LARGE SCALE GENOMIC DNA]</scope>
    <source>
        <strain evidence="7 8">DSM 24032</strain>
    </source>
</reference>
<dbReference type="Gene3D" id="3.30.750.24">
    <property type="entry name" value="STAS domain"/>
    <property type="match status" value="1"/>
</dbReference>
<dbReference type="SUPFAM" id="SSF52091">
    <property type="entry name" value="SpoIIaa-like"/>
    <property type="match status" value="1"/>
</dbReference>
<evidence type="ECO:0000256" key="1">
    <source>
        <dbReference type="ARBA" id="ARBA00004141"/>
    </source>
</evidence>
<dbReference type="InterPro" id="IPR002645">
    <property type="entry name" value="STAS_dom"/>
</dbReference>
<keyword evidence="2 5" id="KW-0812">Transmembrane</keyword>
<evidence type="ECO:0000256" key="4">
    <source>
        <dbReference type="ARBA" id="ARBA00023136"/>
    </source>
</evidence>
<feature type="transmembrane region" description="Helical" evidence="5">
    <location>
        <begin position="174"/>
        <end position="198"/>
    </location>
</feature>
<keyword evidence="3 5" id="KW-1133">Transmembrane helix</keyword>
<dbReference type="GO" id="GO:0055085">
    <property type="term" value="P:transmembrane transport"/>
    <property type="evidence" value="ECO:0007669"/>
    <property type="project" value="InterPro"/>
</dbReference>
<dbReference type="EMBL" id="QNRT01000002">
    <property type="protein sequence ID" value="RBP50672.1"/>
    <property type="molecule type" value="Genomic_DNA"/>
</dbReference>
<dbReference type="InterPro" id="IPR036513">
    <property type="entry name" value="STAS_dom_sf"/>
</dbReference>
<dbReference type="Pfam" id="PF00916">
    <property type="entry name" value="Sulfate_transp"/>
    <property type="match status" value="1"/>
</dbReference>
<dbReference type="CDD" id="cd07042">
    <property type="entry name" value="STAS_SulP_like_sulfate_transporter"/>
    <property type="match status" value="1"/>
</dbReference>
<dbReference type="InterPro" id="IPR001902">
    <property type="entry name" value="SLC26A/SulP_fam"/>
</dbReference>
<feature type="transmembrane region" description="Helical" evidence="5">
    <location>
        <begin position="28"/>
        <end position="49"/>
    </location>
</feature>
<evidence type="ECO:0000313" key="7">
    <source>
        <dbReference type="EMBL" id="RBP50672.1"/>
    </source>
</evidence>
<organism evidence="7 8">
    <name type="scientific">Arenicella xantha</name>
    <dbReference type="NCBI Taxonomy" id="644221"/>
    <lineage>
        <taxon>Bacteria</taxon>
        <taxon>Pseudomonadati</taxon>
        <taxon>Pseudomonadota</taxon>
        <taxon>Gammaproteobacteria</taxon>
        <taxon>Arenicellales</taxon>
        <taxon>Arenicellaceae</taxon>
        <taxon>Arenicella</taxon>
    </lineage>
</organism>
<dbReference type="AlphaFoldDB" id="A0A395JIY1"/>
<feature type="transmembrane region" description="Helical" evidence="5">
    <location>
        <begin position="371"/>
        <end position="390"/>
    </location>
</feature>
<proteinExistence type="predicted"/>
<feature type="transmembrane region" description="Helical" evidence="5">
    <location>
        <begin position="345"/>
        <end position="365"/>
    </location>
</feature>
<feature type="transmembrane region" description="Helical" evidence="5">
    <location>
        <begin position="271"/>
        <end position="291"/>
    </location>
</feature>
<feature type="transmembrane region" description="Helical" evidence="5">
    <location>
        <begin position="100"/>
        <end position="124"/>
    </location>
</feature>
<keyword evidence="4 5" id="KW-0472">Membrane</keyword>
<keyword evidence="8" id="KW-1185">Reference proteome</keyword>
<dbReference type="NCBIfam" id="TIGR00815">
    <property type="entry name" value="sulP"/>
    <property type="match status" value="1"/>
</dbReference>
<feature type="transmembrane region" description="Helical" evidence="5">
    <location>
        <begin position="219"/>
        <end position="241"/>
    </location>
</feature>
<comment type="caution">
    <text evidence="7">The sequence shown here is derived from an EMBL/GenBank/DDBJ whole genome shotgun (WGS) entry which is preliminary data.</text>
</comment>
<protein>
    <submittedName>
        <fullName evidence="7">SulP family sulfate permease</fullName>
    </submittedName>
</protein>
<dbReference type="PANTHER" id="PTHR11814">
    <property type="entry name" value="SULFATE TRANSPORTER"/>
    <property type="match status" value="1"/>
</dbReference>
<dbReference type="Pfam" id="PF01740">
    <property type="entry name" value="STAS"/>
    <property type="match status" value="1"/>
</dbReference>
<evidence type="ECO:0000256" key="3">
    <source>
        <dbReference type="ARBA" id="ARBA00022989"/>
    </source>
</evidence>
<sequence>MLLSRLTKTVPIIGQLRDYDRGKLGRDLIAAIVVTIMLIPQSLAYAMLAGLPPEVGLYASILPLVAYAIFGSCKTLAVGPVAIASLMTASALSVVTEQGIVGYVEGAMLLALLSGGFLLLLGILRLGFLSHFLSHSVVAGFITASGLVIALSQLKHILGIPASGHNFFELVQSIFASVTQFNKYTLALGIGSLGFLVWARRGAPRLLELCGVQADLAKVLAKVAPVIGVVATTIIVAGFALDLRGVDIVGAIPTGIPALQLPGISMDAVKALALPAMLISIIGYVESVSVGKTLSAKRREKIDGNQELIGLGAANLASGISAGFPVTGGFARSVVNFDAGAETQLAGIFTAIGITLAALFLTPLLHYLPVAMLAATIIVAVLSLVNIAIFREAWRFSKSDFSAMLITVAMTLYLGVEIGVASGIVTSILLHLYHTSEPHIAEIGLLQDSHHFRNIKHFEVETNSAIVSLRIDESLLFSNAGYLEDYIDNLLIDRPQVKHIILHCGAINGIDLSALEMLEQQNTRMREQSKQLHLSELKVPVKAQLDKVGFIDRLTGSLFLSHYDAYKSISNSLGR</sequence>
<dbReference type="PROSITE" id="PS50801">
    <property type="entry name" value="STAS"/>
    <property type="match status" value="1"/>
</dbReference>